<feature type="binding site" evidence="10">
    <location>
        <position position="92"/>
    </location>
    <ligand>
        <name>Mg(2+)</name>
        <dbReference type="ChEBI" id="CHEBI:18420"/>
    </ligand>
</feature>
<dbReference type="PANTHER" id="PTHR20857">
    <property type="entry name" value="THIAMINE-PHOSPHATE PYROPHOSPHORYLASE"/>
    <property type="match status" value="1"/>
</dbReference>
<comment type="catalytic activity">
    <reaction evidence="8 10 11">
        <text>2-(2-carboxy-4-methylthiazol-5-yl)ethyl phosphate + 4-amino-2-methyl-5-(diphosphooxymethyl)pyrimidine + 2 H(+) = thiamine phosphate + CO2 + diphosphate</text>
        <dbReference type="Rhea" id="RHEA:47848"/>
        <dbReference type="ChEBI" id="CHEBI:15378"/>
        <dbReference type="ChEBI" id="CHEBI:16526"/>
        <dbReference type="ChEBI" id="CHEBI:33019"/>
        <dbReference type="ChEBI" id="CHEBI:37575"/>
        <dbReference type="ChEBI" id="CHEBI:57841"/>
        <dbReference type="ChEBI" id="CHEBI:62890"/>
        <dbReference type="EC" id="2.5.1.3"/>
    </reaction>
</comment>
<evidence type="ECO:0000256" key="5">
    <source>
        <dbReference type="ARBA" id="ARBA00022842"/>
    </source>
</evidence>
<dbReference type="AlphaFoldDB" id="A0A3S8ZS78"/>
<dbReference type="Gene3D" id="3.20.20.70">
    <property type="entry name" value="Aldolase class I"/>
    <property type="match status" value="1"/>
</dbReference>
<dbReference type="Proteomes" id="UP000282438">
    <property type="component" value="Chromosome"/>
</dbReference>
<evidence type="ECO:0000256" key="4">
    <source>
        <dbReference type="ARBA" id="ARBA00022723"/>
    </source>
</evidence>
<dbReference type="Pfam" id="PF02581">
    <property type="entry name" value="TMP-TENI"/>
    <property type="match status" value="1"/>
</dbReference>
<dbReference type="NCBIfam" id="TIGR00693">
    <property type="entry name" value="thiE"/>
    <property type="match status" value="1"/>
</dbReference>
<comment type="function">
    <text evidence="1 10">Condenses 4-methyl-5-(beta-hydroxyethyl)thiazole monophosphate (THZ-P) and 2-methyl-4-amino-5-hydroxymethyl pyrimidine pyrophosphate (HMP-PP) to form thiamine monophosphate (TMP).</text>
</comment>
<dbReference type="PANTHER" id="PTHR20857:SF15">
    <property type="entry name" value="THIAMINE-PHOSPHATE SYNTHASE"/>
    <property type="match status" value="1"/>
</dbReference>
<name>A0A3S8ZS78_9NEIS</name>
<dbReference type="OrthoDB" id="9810880at2"/>
<comment type="similarity">
    <text evidence="10 11">Belongs to the thiamine-phosphate synthase family.</text>
</comment>
<dbReference type="InterPro" id="IPR013785">
    <property type="entry name" value="Aldolase_TIM"/>
</dbReference>
<keyword evidence="3 10" id="KW-0808">Transferase</keyword>
<evidence type="ECO:0000256" key="9">
    <source>
        <dbReference type="ARBA" id="ARBA00047883"/>
    </source>
</evidence>
<evidence type="ECO:0000256" key="1">
    <source>
        <dbReference type="ARBA" id="ARBA00003814"/>
    </source>
</evidence>
<comment type="catalytic activity">
    <reaction evidence="9 10 11">
        <text>2-[(2R,5Z)-2-carboxy-4-methylthiazol-5(2H)-ylidene]ethyl phosphate + 4-amino-2-methyl-5-(diphosphooxymethyl)pyrimidine + 2 H(+) = thiamine phosphate + CO2 + diphosphate</text>
        <dbReference type="Rhea" id="RHEA:47844"/>
        <dbReference type="ChEBI" id="CHEBI:15378"/>
        <dbReference type="ChEBI" id="CHEBI:16526"/>
        <dbReference type="ChEBI" id="CHEBI:33019"/>
        <dbReference type="ChEBI" id="CHEBI:37575"/>
        <dbReference type="ChEBI" id="CHEBI:57841"/>
        <dbReference type="ChEBI" id="CHEBI:62899"/>
        <dbReference type="EC" id="2.5.1.3"/>
    </reaction>
</comment>
<evidence type="ECO:0000256" key="3">
    <source>
        <dbReference type="ARBA" id="ARBA00022679"/>
    </source>
</evidence>
<dbReference type="CDD" id="cd00564">
    <property type="entry name" value="TMP_TenI"/>
    <property type="match status" value="1"/>
</dbReference>
<dbReference type="InterPro" id="IPR022998">
    <property type="entry name" value="ThiamineP_synth_TenI"/>
</dbReference>
<proteinExistence type="inferred from homology"/>
<dbReference type="GO" id="GO:0005737">
    <property type="term" value="C:cytoplasm"/>
    <property type="evidence" value="ECO:0007669"/>
    <property type="project" value="TreeGrafter"/>
</dbReference>
<evidence type="ECO:0000256" key="11">
    <source>
        <dbReference type="RuleBase" id="RU003826"/>
    </source>
</evidence>
<comment type="cofactor">
    <cofactor evidence="10">
        <name>Mg(2+)</name>
        <dbReference type="ChEBI" id="CHEBI:18420"/>
    </cofactor>
    <text evidence="10">Binds 1 Mg(2+) ion per subunit.</text>
</comment>
<evidence type="ECO:0000256" key="2">
    <source>
        <dbReference type="ARBA" id="ARBA00005165"/>
    </source>
</evidence>
<evidence type="ECO:0000256" key="6">
    <source>
        <dbReference type="ARBA" id="ARBA00022977"/>
    </source>
</evidence>
<feature type="binding site" evidence="10">
    <location>
        <position position="168"/>
    </location>
    <ligand>
        <name>2-[(2R,5Z)-2-carboxy-4-methylthiazol-5(2H)-ylidene]ethyl phosphate</name>
        <dbReference type="ChEBI" id="CHEBI:62899"/>
    </ligand>
</feature>
<evidence type="ECO:0000256" key="7">
    <source>
        <dbReference type="ARBA" id="ARBA00047334"/>
    </source>
</evidence>
<evidence type="ECO:0000256" key="10">
    <source>
        <dbReference type="HAMAP-Rule" id="MF_00097"/>
    </source>
</evidence>
<reference evidence="14 15" key="1">
    <citation type="submission" date="2018-12" db="EMBL/GenBank/DDBJ databases">
        <title>Complete genome sequence of Iodobacter sp. H11R3.</title>
        <authorList>
            <person name="Bae J.-W."/>
        </authorList>
    </citation>
    <scope>NUCLEOTIDE SEQUENCE [LARGE SCALE GENOMIC DNA]</scope>
    <source>
        <strain evidence="14 15">H11R3</strain>
    </source>
</reference>
<dbReference type="GO" id="GO:0004789">
    <property type="term" value="F:thiamine-phosphate diphosphorylase activity"/>
    <property type="evidence" value="ECO:0007669"/>
    <property type="project" value="UniProtKB-UniRule"/>
</dbReference>
<dbReference type="GO" id="GO:0000287">
    <property type="term" value="F:magnesium ion binding"/>
    <property type="evidence" value="ECO:0007669"/>
    <property type="project" value="UniProtKB-UniRule"/>
</dbReference>
<feature type="binding site" evidence="10">
    <location>
        <position position="72"/>
    </location>
    <ligand>
        <name>4-amino-2-methyl-5-(diphosphooxymethyl)pyrimidine</name>
        <dbReference type="ChEBI" id="CHEBI:57841"/>
    </ligand>
</feature>
<keyword evidence="15" id="KW-1185">Reference proteome</keyword>
<evidence type="ECO:0000259" key="13">
    <source>
        <dbReference type="Pfam" id="PF02581"/>
    </source>
</evidence>
<sequence length="229" mass="23284">MKPALDLSLYLVLDPDLCDGGQGMVDTALAAVAGGVTIVQLRAPRWKKRQWVAVAMALKAALDPHHIPLIINDHIDVALLVDAAGVHVGQQDIAPGMARQLIGPHKILGLSISNAEQMAAAPLGVVDYIGVGPVFATGTKLDASPVIGLEEFTSLMQAKSLPAVAIGGIGLGHVAALLSAGADGVAVVSAICGQNNPQQAAQALRLEGAIGCNYPAGAGRMVFGGDVDD</sequence>
<evidence type="ECO:0000256" key="8">
    <source>
        <dbReference type="ARBA" id="ARBA00047851"/>
    </source>
</evidence>
<feature type="binding site" evidence="10">
    <location>
        <position position="140"/>
    </location>
    <ligand>
        <name>4-amino-2-methyl-5-(diphosphooxymethyl)pyrimidine</name>
        <dbReference type="ChEBI" id="CHEBI:57841"/>
    </ligand>
</feature>
<protein>
    <recommendedName>
        <fullName evidence="10">Thiamine-phosphate synthase</fullName>
        <shortName evidence="10">TP synthase</shortName>
        <shortName evidence="10">TPS</shortName>
        <ecNumber evidence="10">2.5.1.3</ecNumber>
    </recommendedName>
    <alternativeName>
        <fullName evidence="10">Thiamine-phosphate pyrophosphorylase</fullName>
        <shortName evidence="10">TMP pyrophosphorylase</shortName>
        <shortName evidence="10">TMP-PPase</shortName>
    </alternativeName>
</protein>
<dbReference type="EMBL" id="CP034433">
    <property type="protein sequence ID" value="AZN36336.1"/>
    <property type="molecule type" value="Genomic_DNA"/>
</dbReference>
<dbReference type="GO" id="GO:0009229">
    <property type="term" value="P:thiamine diphosphate biosynthetic process"/>
    <property type="evidence" value="ECO:0007669"/>
    <property type="project" value="UniProtKB-UniRule"/>
</dbReference>
<comment type="catalytic activity">
    <reaction evidence="7 10 11">
        <text>4-methyl-5-(2-phosphooxyethyl)-thiazole + 4-amino-2-methyl-5-(diphosphooxymethyl)pyrimidine + H(+) = thiamine phosphate + diphosphate</text>
        <dbReference type="Rhea" id="RHEA:22328"/>
        <dbReference type="ChEBI" id="CHEBI:15378"/>
        <dbReference type="ChEBI" id="CHEBI:33019"/>
        <dbReference type="ChEBI" id="CHEBI:37575"/>
        <dbReference type="ChEBI" id="CHEBI:57841"/>
        <dbReference type="ChEBI" id="CHEBI:58296"/>
        <dbReference type="EC" id="2.5.1.3"/>
    </reaction>
</comment>
<dbReference type="UniPathway" id="UPA00060">
    <property type="reaction ID" value="UER00141"/>
</dbReference>
<dbReference type="SUPFAM" id="SSF51391">
    <property type="entry name" value="Thiamin phosphate synthase"/>
    <property type="match status" value="1"/>
</dbReference>
<dbReference type="KEGG" id="iod:EJO50_07440"/>
<comment type="caution">
    <text evidence="10">Lacks conserved residue(s) required for the propagation of feature annotation.</text>
</comment>
<dbReference type="InterPro" id="IPR034291">
    <property type="entry name" value="TMP_synthase"/>
</dbReference>
<evidence type="ECO:0000256" key="12">
    <source>
        <dbReference type="RuleBase" id="RU004253"/>
    </source>
</evidence>
<keyword evidence="5 10" id="KW-0460">Magnesium</keyword>
<gene>
    <name evidence="10 14" type="primary">thiE</name>
    <name evidence="14" type="ORF">EJO50_07440</name>
</gene>
<feature type="binding site" evidence="10">
    <location>
        <position position="111"/>
    </location>
    <ligand>
        <name>4-amino-2-methyl-5-(diphosphooxymethyl)pyrimidine</name>
        <dbReference type="ChEBI" id="CHEBI:57841"/>
    </ligand>
</feature>
<comment type="pathway">
    <text evidence="2 10 12">Cofactor biosynthesis; thiamine diphosphate biosynthesis; thiamine phosphate from 4-amino-2-methyl-5-diphosphomethylpyrimidine and 4-methyl-5-(2-phosphoethyl)-thiazole: step 1/1.</text>
</comment>
<feature type="binding site" evidence="10">
    <location>
        <position position="73"/>
    </location>
    <ligand>
        <name>Mg(2+)</name>
        <dbReference type="ChEBI" id="CHEBI:18420"/>
    </ligand>
</feature>
<dbReference type="FunFam" id="3.20.20.70:FF:000096">
    <property type="entry name" value="Thiamine-phosphate synthase"/>
    <property type="match status" value="1"/>
</dbReference>
<feature type="binding site" evidence="10">
    <location>
        <begin position="137"/>
        <end position="139"/>
    </location>
    <ligand>
        <name>2-[(2R,5Z)-2-carboxy-4-methylthiazol-5(2H)-ylidene]ethyl phosphate</name>
        <dbReference type="ChEBI" id="CHEBI:62899"/>
    </ligand>
</feature>
<dbReference type="GO" id="GO:0009228">
    <property type="term" value="P:thiamine biosynthetic process"/>
    <property type="evidence" value="ECO:0007669"/>
    <property type="project" value="UniProtKB-KW"/>
</dbReference>
<evidence type="ECO:0000313" key="14">
    <source>
        <dbReference type="EMBL" id="AZN36336.1"/>
    </source>
</evidence>
<dbReference type="InterPro" id="IPR036206">
    <property type="entry name" value="ThiamineP_synth_sf"/>
</dbReference>
<dbReference type="RefSeq" id="WP_125972921.1">
    <property type="nucleotide sequence ID" value="NZ_CP034433.1"/>
</dbReference>
<accession>A0A3S8ZS78</accession>
<dbReference type="EC" id="2.5.1.3" evidence="10"/>
<feature type="binding site" evidence="10">
    <location>
        <begin position="188"/>
        <end position="189"/>
    </location>
    <ligand>
        <name>2-[(2R,5Z)-2-carboxy-4-methylthiazol-5(2H)-ylidene]ethyl phosphate</name>
        <dbReference type="ChEBI" id="CHEBI:62899"/>
    </ligand>
</feature>
<organism evidence="14 15">
    <name type="scientific">Iodobacter ciconiae</name>
    <dbReference type="NCBI Taxonomy" id="2496266"/>
    <lineage>
        <taxon>Bacteria</taxon>
        <taxon>Pseudomonadati</taxon>
        <taxon>Pseudomonadota</taxon>
        <taxon>Betaproteobacteria</taxon>
        <taxon>Neisseriales</taxon>
        <taxon>Chitinibacteraceae</taxon>
        <taxon>Iodobacter</taxon>
    </lineage>
</organism>
<dbReference type="HAMAP" id="MF_00097">
    <property type="entry name" value="TMP_synthase"/>
    <property type="match status" value="1"/>
</dbReference>
<keyword evidence="4 10" id="KW-0479">Metal-binding</keyword>
<feature type="domain" description="Thiamine phosphate synthase/TenI" evidence="13">
    <location>
        <begin position="9"/>
        <end position="191"/>
    </location>
</feature>
<evidence type="ECO:0000313" key="15">
    <source>
        <dbReference type="Proteomes" id="UP000282438"/>
    </source>
</evidence>
<keyword evidence="6 10" id="KW-0784">Thiamine biosynthesis</keyword>